<evidence type="ECO:0000256" key="4">
    <source>
        <dbReference type="ARBA" id="ARBA00022729"/>
    </source>
</evidence>
<dbReference type="InterPro" id="IPR029058">
    <property type="entry name" value="AB_hydrolase_fold"/>
</dbReference>
<dbReference type="PANTHER" id="PTHR11802">
    <property type="entry name" value="SERINE PROTEASE FAMILY S10 SERINE CARBOXYPEPTIDASE"/>
    <property type="match status" value="1"/>
</dbReference>
<comment type="similarity">
    <text evidence="1 7">Belongs to the peptidase S10 family.</text>
</comment>
<feature type="signal peptide" evidence="7">
    <location>
        <begin position="1"/>
        <end position="19"/>
    </location>
</feature>
<evidence type="ECO:0000256" key="1">
    <source>
        <dbReference type="ARBA" id="ARBA00009431"/>
    </source>
</evidence>
<dbReference type="PRINTS" id="PR00724">
    <property type="entry name" value="CRBOXYPTASEC"/>
</dbReference>
<evidence type="ECO:0000256" key="7">
    <source>
        <dbReference type="RuleBase" id="RU361156"/>
    </source>
</evidence>
<gene>
    <name evidence="8" type="ORF">B0H16DRAFT_1685457</name>
</gene>
<evidence type="ECO:0000256" key="6">
    <source>
        <dbReference type="ARBA" id="ARBA00023180"/>
    </source>
</evidence>
<dbReference type="Pfam" id="PF00450">
    <property type="entry name" value="Peptidase_S10"/>
    <property type="match status" value="1"/>
</dbReference>
<reference evidence="8" key="1">
    <citation type="submission" date="2023-03" db="EMBL/GenBank/DDBJ databases">
        <title>Massive genome expansion in bonnet fungi (Mycena s.s.) driven by repeated elements and novel gene families across ecological guilds.</title>
        <authorList>
            <consortium name="Lawrence Berkeley National Laboratory"/>
            <person name="Harder C.B."/>
            <person name="Miyauchi S."/>
            <person name="Viragh M."/>
            <person name="Kuo A."/>
            <person name="Thoen E."/>
            <person name="Andreopoulos B."/>
            <person name="Lu D."/>
            <person name="Skrede I."/>
            <person name="Drula E."/>
            <person name="Henrissat B."/>
            <person name="Morin E."/>
            <person name="Kohler A."/>
            <person name="Barry K."/>
            <person name="LaButti K."/>
            <person name="Morin E."/>
            <person name="Salamov A."/>
            <person name="Lipzen A."/>
            <person name="Mereny Z."/>
            <person name="Hegedus B."/>
            <person name="Baldrian P."/>
            <person name="Stursova M."/>
            <person name="Weitz H."/>
            <person name="Taylor A."/>
            <person name="Grigoriev I.V."/>
            <person name="Nagy L.G."/>
            <person name="Martin F."/>
            <person name="Kauserud H."/>
        </authorList>
    </citation>
    <scope>NUCLEOTIDE SEQUENCE</scope>
    <source>
        <strain evidence="8">CBHHK182m</strain>
    </source>
</reference>
<feature type="chain" id="PRO_5041765834" description="Carboxypeptidase" evidence="7">
    <location>
        <begin position="20"/>
        <end position="508"/>
    </location>
</feature>
<keyword evidence="5 7" id="KW-0378">Hydrolase</keyword>
<keyword evidence="2 7" id="KW-0121">Carboxypeptidase</keyword>
<dbReference type="InterPro" id="IPR001563">
    <property type="entry name" value="Peptidase_S10"/>
</dbReference>
<evidence type="ECO:0000256" key="3">
    <source>
        <dbReference type="ARBA" id="ARBA00022670"/>
    </source>
</evidence>
<dbReference type="GO" id="GO:0006508">
    <property type="term" value="P:proteolysis"/>
    <property type="evidence" value="ECO:0007669"/>
    <property type="project" value="UniProtKB-KW"/>
</dbReference>
<evidence type="ECO:0000313" key="9">
    <source>
        <dbReference type="Proteomes" id="UP001215598"/>
    </source>
</evidence>
<dbReference type="GO" id="GO:0004185">
    <property type="term" value="F:serine-type carboxypeptidase activity"/>
    <property type="evidence" value="ECO:0007669"/>
    <property type="project" value="UniProtKB-UniRule"/>
</dbReference>
<dbReference type="PROSITE" id="PS00131">
    <property type="entry name" value="CARBOXYPEPT_SER_SER"/>
    <property type="match status" value="1"/>
</dbReference>
<dbReference type="InterPro" id="IPR018202">
    <property type="entry name" value="Ser_caboxypep_ser_AS"/>
</dbReference>
<sequence length="508" mass="56077">MKFLRSLAVSFGLFCLGSGSLLRPDEFVDDPGQQTYTTFKHEAFPEHSVRIRPVNGFCDPVVNSFVGYIDIGARHLFFYYFESRNEPAKDDVVLWLNGGPGASATLGLFTELGLQAPVGLGLTDSDKGPCTIISDNATEYNPYSWNSKANLLFIDQPVGVGFSYAHAGETVVYFTIRVFNPASLTAEKETTEAAAKDVAAFLAIFFESMDGLKGRPFHMAGESYGGRYIPLFAAQLYDQNRRLGQIGMTPINLISALIGNGCSDRYNMITSYYYMQCSTFAGTPIQSISVCTQMKQALPRCRNALRTHCEESFDMINCGAAQSFCASVLETPFYLTGKSVYDMRTECIGDVQDTLCYPQTKHIPKYLNLSSTRAILGIDERSPEFALVSWPVNTAFTTSGDTLKSSGLFIEALLERGVRVLVYAGTYDFICNFVGNDRFTRDLEWYGQKQFGAQPLRDWLVDGKPAGETRAFGELTFATLNDAGHQAPHDSPANALELLNRWLAGSPL</sequence>
<dbReference type="Proteomes" id="UP001215598">
    <property type="component" value="Unassembled WGS sequence"/>
</dbReference>
<protein>
    <recommendedName>
        <fullName evidence="7">Carboxypeptidase</fullName>
        <ecNumber evidence="7">3.4.16.-</ecNumber>
    </recommendedName>
</protein>
<organism evidence="8 9">
    <name type="scientific">Mycena metata</name>
    <dbReference type="NCBI Taxonomy" id="1033252"/>
    <lineage>
        <taxon>Eukaryota</taxon>
        <taxon>Fungi</taxon>
        <taxon>Dikarya</taxon>
        <taxon>Basidiomycota</taxon>
        <taxon>Agaricomycotina</taxon>
        <taxon>Agaricomycetes</taxon>
        <taxon>Agaricomycetidae</taxon>
        <taxon>Agaricales</taxon>
        <taxon>Marasmiineae</taxon>
        <taxon>Mycenaceae</taxon>
        <taxon>Mycena</taxon>
    </lineage>
</organism>
<keyword evidence="6" id="KW-0325">Glycoprotein</keyword>
<evidence type="ECO:0000256" key="2">
    <source>
        <dbReference type="ARBA" id="ARBA00022645"/>
    </source>
</evidence>
<keyword evidence="3 7" id="KW-0645">Protease</keyword>
<name>A0AAD7JTH1_9AGAR</name>
<dbReference type="GO" id="GO:0000324">
    <property type="term" value="C:fungal-type vacuole"/>
    <property type="evidence" value="ECO:0007669"/>
    <property type="project" value="TreeGrafter"/>
</dbReference>
<comment type="caution">
    <text evidence="8">The sequence shown here is derived from an EMBL/GenBank/DDBJ whole genome shotgun (WGS) entry which is preliminary data.</text>
</comment>
<evidence type="ECO:0000313" key="8">
    <source>
        <dbReference type="EMBL" id="KAJ7771450.1"/>
    </source>
</evidence>
<dbReference type="EMBL" id="JARKIB010000015">
    <property type="protein sequence ID" value="KAJ7771450.1"/>
    <property type="molecule type" value="Genomic_DNA"/>
</dbReference>
<accession>A0AAD7JTH1</accession>
<proteinExistence type="inferred from homology"/>
<keyword evidence="9" id="KW-1185">Reference proteome</keyword>
<dbReference type="AlphaFoldDB" id="A0AAD7JTH1"/>
<dbReference type="Gene3D" id="1.10.287.410">
    <property type="match status" value="1"/>
</dbReference>
<dbReference type="SUPFAM" id="SSF53474">
    <property type="entry name" value="alpha/beta-Hydrolases"/>
    <property type="match status" value="1"/>
</dbReference>
<evidence type="ECO:0000256" key="5">
    <source>
        <dbReference type="ARBA" id="ARBA00022801"/>
    </source>
</evidence>
<keyword evidence="4 7" id="KW-0732">Signal</keyword>
<dbReference type="Gene3D" id="3.40.50.1820">
    <property type="entry name" value="alpha/beta hydrolase"/>
    <property type="match status" value="1"/>
</dbReference>
<dbReference type="PANTHER" id="PTHR11802:SF113">
    <property type="entry name" value="SERINE CARBOXYPEPTIDASE CTSA-4.1"/>
    <property type="match status" value="1"/>
</dbReference>
<dbReference type="EC" id="3.4.16.-" evidence="7"/>